<dbReference type="InterPro" id="IPR000212">
    <property type="entry name" value="DNA_helicase_UvrD/REP"/>
</dbReference>
<evidence type="ECO:0000256" key="6">
    <source>
        <dbReference type="ARBA" id="ARBA00034617"/>
    </source>
</evidence>
<dbReference type="Pfam" id="PF13361">
    <property type="entry name" value="UvrD_C"/>
    <property type="match status" value="1"/>
</dbReference>
<dbReference type="Proteomes" id="UP000597338">
    <property type="component" value="Unassembled WGS sequence"/>
</dbReference>
<dbReference type="Gene3D" id="1.10.3170.10">
    <property type="entry name" value="Recbcd, chain B, domain 2"/>
    <property type="match status" value="1"/>
</dbReference>
<dbReference type="InterPro" id="IPR014016">
    <property type="entry name" value="UvrD-like_ATP-bd"/>
</dbReference>
<feature type="domain" description="UvrD-like helicase ATP-binding" evidence="10">
    <location>
        <begin position="1"/>
        <end position="481"/>
    </location>
</feature>
<evidence type="ECO:0000256" key="3">
    <source>
        <dbReference type="ARBA" id="ARBA00022806"/>
    </source>
</evidence>
<keyword evidence="3 9" id="KW-0347">Helicase</keyword>
<feature type="binding site" evidence="9">
    <location>
        <begin position="12"/>
        <end position="19"/>
    </location>
    <ligand>
        <name>ATP</name>
        <dbReference type="ChEBI" id="CHEBI:30616"/>
    </ligand>
</feature>
<proteinExistence type="predicted"/>
<feature type="domain" description="UvrD-like helicase C-terminal" evidence="11">
    <location>
        <begin position="521"/>
        <end position="787"/>
    </location>
</feature>
<dbReference type="InterPro" id="IPR014017">
    <property type="entry name" value="DNA_helicase_UvrD-like_C"/>
</dbReference>
<evidence type="ECO:0000259" key="11">
    <source>
        <dbReference type="PROSITE" id="PS51217"/>
    </source>
</evidence>
<dbReference type="RefSeq" id="WP_188753314.1">
    <property type="nucleotide sequence ID" value="NZ_BMIK01000021.1"/>
</dbReference>
<evidence type="ECO:0000256" key="4">
    <source>
        <dbReference type="ARBA" id="ARBA00022840"/>
    </source>
</evidence>
<comment type="caution">
    <text evidence="12">The sequence shown here is derived from an EMBL/GenBank/DDBJ whole genome shotgun (WGS) entry which is preliminary data.</text>
</comment>
<dbReference type="Pfam" id="PF00580">
    <property type="entry name" value="UvrD-helicase"/>
    <property type="match status" value="1"/>
</dbReference>
<evidence type="ECO:0000256" key="7">
    <source>
        <dbReference type="ARBA" id="ARBA00034808"/>
    </source>
</evidence>
<dbReference type="PANTHER" id="PTHR11070">
    <property type="entry name" value="UVRD / RECB / PCRA DNA HELICASE FAMILY MEMBER"/>
    <property type="match status" value="1"/>
</dbReference>
<dbReference type="GO" id="GO:0004386">
    <property type="term" value="F:helicase activity"/>
    <property type="evidence" value="ECO:0007669"/>
    <property type="project" value="UniProtKB-KW"/>
</dbReference>
<reference evidence="13" key="1">
    <citation type="journal article" date="2019" name="Int. J. Syst. Evol. Microbiol.">
        <title>The Global Catalogue of Microorganisms (GCM) 10K type strain sequencing project: providing services to taxonomists for standard genome sequencing and annotation.</title>
        <authorList>
            <consortium name="The Broad Institute Genomics Platform"/>
            <consortium name="The Broad Institute Genome Sequencing Center for Infectious Disease"/>
            <person name="Wu L."/>
            <person name="Ma J."/>
        </authorList>
    </citation>
    <scope>NUCLEOTIDE SEQUENCE [LARGE SCALE GENOMIC DNA]</scope>
    <source>
        <strain evidence="13">CGMCC 1.15342</strain>
    </source>
</reference>
<dbReference type="EC" id="5.6.2.4" evidence="7"/>
<evidence type="ECO:0000256" key="5">
    <source>
        <dbReference type="ARBA" id="ARBA00023235"/>
    </source>
</evidence>
<dbReference type="PROSITE" id="PS51217">
    <property type="entry name" value="UVRD_HELICASE_CTER"/>
    <property type="match status" value="1"/>
</dbReference>
<keyword evidence="1 9" id="KW-0547">Nucleotide-binding</keyword>
<dbReference type="Gene3D" id="3.40.50.300">
    <property type="entry name" value="P-loop containing nucleotide triphosphate hydrolases"/>
    <property type="match status" value="3"/>
</dbReference>
<evidence type="ECO:0000259" key="10">
    <source>
        <dbReference type="PROSITE" id="PS51198"/>
    </source>
</evidence>
<accession>A0ABQ1MP85</accession>
<organism evidence="12 13">
    <name type="scientific">Parapedobacter defluvii</name>
    <dbReference type="NCBI Taxonomy" id="2045106"/>
    <lineage>
        <taxon>Bacteria</taxon>
        <taxon>Pseudomonadati</taxon>
        <taxon>Bacteroidota</taxon>
        <taxon>Sphingobacteriia</taxon>
        <taxon>Sphingobacteriales</taxon>
        <taxon>Sphingobacteriaceae</taxon>
        <taxon>Parapedobacter</taxon>
    </lineage>
</organism>
<name>A0ABQ1MP85_9SPHI</name>
<keyword evidence="5" id="KW-0413">Isomerase</keyword>
<protein>
    <recommendedName>
        <fullName evidence="7">DNA 3'-5' helicase</fullName>
        <ecNumber evidence="7">5.6.2.4</ecNumber>
    </recommendedName>
</protein>
<evidence type="ECO:0000313" key="12">
    <source>
        <dbReference type="EMBL" id="GGC44313.1"/>
    </source>
</evidence>
<keyword evidence="4 9" id="KW-0067">ATP-binding</keyword>
<dbReference type="PANTHER" id="PTHR11070:SF67">
    <property type="entry name" value="DNA 3'-5' HELICASE"/>
    <property type="match status" value="1"/>
</dbReference>
<comment type="catalytic activity">
    <reaction evidence="6">
        <text>Couples ATP hydrolysis with the unwinding of duplex DNA by translocating in the 3'-5' direction.</text>
        <dbReference type="EC" id="5.6.2.4"/>
    </reaction>
</comment>
<evidence type="ECO:0000256" key="1">
    <source>
        <dbReference type="ARBA" id="ARBA00022741"/>
    </source>
</evidence>
<dbReference type="InterPro" id="IPR027417">
    <property type="entry name" value="P-loop_NTPase"/>
</dbReference>
<evidence type="ECO:0000256" key="8">
    <source>
        <dbReference type="ARBA" id="ARBA00048988"/>
    </source>
</evidence>
<dbReference type="EMBL" id="BMIK01000021">
    <property type="protein sequence ID" value="GGC44313.1"/>
    <property type="molecule type" value="Genomic_DNA"/>
</dbReference>
<evidence type="ECO:0000313" key="13">
    <source>
        <dbReference type="Proteomes" id="UP000597338"/>
    </source>
</evidence>
<gene>
    <name evidence="12" type="ORF">GCM10011386_40810</name>
</gene>
<keyword evidence="13" id="KW-1185">Reference proteome</keyword>
<dbReference type="PROSITE" id="PS51198">
    <property type="entry name" value="UVRD_HELICASE_ATP_BIND"/>
    <property type="match status" value="1"/>
</dbReference>
<comment type="catalytic activity">
    <reaction evidence="8">
        <text>ATP + H2O = ADP + phosphate + H(+)</text>
        <dbReference type="Rhea" id="RHEA:13065"/>
        <dbReference type="ChEBI" id="CHEBI:15377"/>
        <dbReference type="ChEBI" id="CHEBI:15378"/>
        <dbReference type="ChEBI" id="CHEBI:30616"/>
        <dbReference type="ChEBI" id="CHEBI:43474"/>
        <dbReference type="ChEBI" id="CHEBI:456216"/>
        <dbReference type="EC" id="5.6.2.4"/>
    </reaction>
</comment>
<dbReference type="SUPFAM" id="SSF52540">
    <property type="entry name" value="P-loop containing nucleoside triphosphate hydrolases"/>
    <property type="match status" value="1"/>
</dbReference>
<keyword evidence="2 9" id="KW-0378">Hydrolase</keyword>
<evidence type="ECO:0000256" key="9">
    <source>
        <dbReference type="PROSITE-ProRule" id="PRU00560"/>
    </source>
</evidence>
<evidence type="ECO:0000256" key="2">
    <source>
        <dbReference type="ARBA" id="ARBA00022801"/>
    </source>
</evidence>
<sequence>MPTIPPLKILKASAGSGKTFSLTAHYLTLLFSGENKYREILAITFTNKATAEMKGRILTVLEALATGDGSTKDAAGGYREILLGAYPQWDAFSLRQRAAAVYRKVLHDYGHFSVSTIDGFTQKVIRGFTFELGIDAGYKLEMNIRKVKADLVLRLNRLLDERPDLLRWIMDYAQMRIDRDESWNYRWALSDLASEIFKEDFQDFDKAISDIPEQELFASLDSYCKETIKQFEDAFEQLLKTAADTFAASGVDVMDLVGKSRNQLGKLGSLSAQNPHDVIKKLEKYIHAPDEWQKGGLTGEVTVLYRDLNPLLEQLYEQYAAQSPDYYLAKAIDENLYYLRLLKEMSTLLAEWRRDNGAQLISDAQILLNNIGVNESGDPTFIWEKTGNRFRHFLFDEFQDTSRKQWDNLRPLLINAMGNATGTQSEHLIVGDVKQSIYRWRNGDWRILLDQAEQEVGTAFNTADTSSLIEHATLETNYRSSEYIVAFNNLVFEHAPRWLQQRLNDRILSELGEEEYERWWQPSGNHDTLIRAYADSRQQLPASARKGGKVQVDFIDVGSNNHRASAVKEEALTRLADTLTGWLSSGIYQAGQIGILVRTNNEAREVIQYLLDRQRESGTAFDVISGDALALANHPAIRLLVDTLRALVGKLPDTALYLANCIHLHSQLADNGEAVLPDDWVRVRTCRPIQLAGLLPEPLCTNWDAWSQLPLAELVESLIVAYGLQAKQESLPYLLAFRDLVAAFTANGERGIPAFLTYWEEEGIDRALPAAGKTDAVEVLTIHKSKGLAFDVVMIPFCSWSIDGRINSNFWVSTEDTPYALLRKTPVKYKGDLGKSRLYQAYFEEMLFNYMDALNTLYVATTRTRKHLYITAPGKKGDGEISSLLASDLLLEVLPNVADELNIAFHGGIQLGDSTETDALREQKPLPSGWSFSHYPASTRMKEELARPEIQTELDVVRLDAAKRHGRLLHELMAETTAATELEARLDALQAQGWLRHEERADVLALALATWHHPQLAQWFKGDYQHWNERSIILPSGRTLRPDKVLIRPDETIVLDFKFTQHEDEAHLRQVADYQLVLREMGMPNVKGYVYYGELKKLVAI</sequence>